<dbReference type="InterPro" id="IPR039010">
    <property type="entry name" value="Synaptotagmin_SMP"/>
</dbReference>
<keyword evidence="10" id="KW-0446">Lipid-binding</keyword>
<dbReference type="GO" id="GO:0006869">
    <property type="term" value="P:lipid transport"/>
    <property type="evidence" value="ECO:0007669"/>
    <property type="project" value="UniProtKB-KW"/>
</dbReference>
<evidence type="ECO:0000256" key="8">
    <source>
        <dbReference type="ARBA" id="ARBA00022989"/>
    </source>
</evidence>
<feature type="compositionally biased region" description="Polar residues" evidence="12">
    <location>
        <begin position="94"/>
        <end position="107"/>
    </location>
</feature>
<sequence>MAQPYNTSQDGLPTSTFPDDNRRQGRYEGFDNPAPAVGRVAGRYDGFDSSAPTTGRVTIPSSVTPRVVTPTGKVITRDGNFDGTAPSSGRVAGSYNNQPAGSLSGTPTPGRVEIPSSVAPRVVTPTGRAVNQEEDRAPAPAQAPAPAPAPRSDPPPPSQPTRSAPAPPARPAAADTSAPAPSTVRRRRAAPAPVEKRANMLNYGATNETARRKEDDAETGQGQMMGVTGLLRNPRNRLYLATLVAATPFLISFSFYVSQFSFLGQFVIGALCGLCIQGVYMLYSLHRKHQRKSKTVQIAQMATLDADQLKIILPTEESFPKWISFTDFEKMEWLNRTMTKLWPYIDEAASDMIKQTVQPILDQYAMGIIQKLELKEVAFGNKAPQITGVRLTEGLEDETVLEIKVSWNTSKEGVVLSVDFPGPNYKVQLKNWHLEGTAKLIFKPLTGTIPGFGAVLVSLTEPPDFDFDLKFLGGDIGALPGVEKMIDNSIRTALTDSLVWPSRIVVPMIPGGDFSFLELHPVGELDVTLVEGKNIKNTDLIGKADPFVTLFVRQTKDKIKRSKSKSNTLKPVWNENFKIEVEDPESQRLTLRLMDDESVEKSEYIGTAALAIKEFKPHVKTELWCDVLEDPESHATDQIRGSLHIIVTYNPYSRDEVIAKRGVNETEKKIYEEQQIILDQKKTEHNTAGDAPKQQGNITQHPAEHPRAPGPAAEL</sequence>
<evidence type="ECO:0008006" key="18">
    <source>
        <dbReference type="Google" id="ProtNLM"/>
    </source>
</evidence>
<dbReference type="PROSITE" id="PS51847">
    <property type="entry name" value="SMP"/>
    <property type="match status" value="1"/>
</dbReference>
<evidence type="ECO:0000256" key="3">
    <source>
        <dbReference type="ARBA" id="ARBA00022448"/>
    </source>
</evidence>
<dbReference type="EMBL" id="CM026425">
    <property type="protein sequence ID" value="KAG0577877.1"/>
    <property type="molecule type" value="Genomic_DNA"/>
</dbReference>
<keyword evidence="3" id="KW-0813">Transport</keyword>
<gene>
    <name evidence="16" type="ORF">KC19_5G188200</name>
</gene>
<keyword evidence="11 13" id="KW-0472">Membrane</keyword>
<evidence type="ECO:0000256" key="2">
    <source>
        <dbReference type="ARBA" id="ARBA00006996"/>
    </source>
</evidence>
<feature type="transmembrane region" description="Helical" evidence="13">
    <location>
        <begin position="238"/>
        <end position="256"/>
    </location>
</feature>
<dbReference type="PANTHER" id="PTHR10774">
    <property type="entry name" value="EXTENDED SYNAPTOTAGMIN-RELATED"/>
    <property type="match status" value="1"/>
</dbReference>
<evidence type="ECO:0000256" key="11">
    <source>
        <dbReference type="ARBA" id="ARBA00023136"/>
    </source>
</evidence>
<dbReference type="PANTHER" id="PTHR10774:SF207">
    <property type="entry name" value="CALCIUM-DEPENDENT LIPID-BINDING PROTEIN"/>
    <property type="match status" value="1"/>
</dbReference>
<evidence type="ECO:0000313" key="17">
    <source>
        <dbReference type="Proteomes" id="UP000822688"/>
    </source>
</evidence>
<feature type="domain" description="SMP-LTD" evidence="15">
    <location>
        <begin position="327"/>
        <end position="509"/>
    </location>
</feature>
<feature type="compositionally biased region" description="Polar residues" evidence="12">
    <location>
        <begin position="50"/>
        <end position="64"/>
    </location>
</feature>
<evidence type="ECO:0000256" key="4">
    <source>
        <dbReference type="ARBA" id="ARBA00022692"/>
    </source>
</evidence>
<keyword evidence="5" id="KW-0479">Metal-binding</keyword>
<feature type="compositionally biased region" description="Basic and acidic residues" evidence="12">
    <location>
        <begin position="19"/>
        <end position="29"/>
    </location>
</feature>
<keyword evidence="17" id="KW-1185">Reference proteome</keyword>
<keyword evidence="8 13" id="KW-1133">Transmembrane helix</keyword>
<evidence type="ECO:0000256" key="5">
    <source>
        <dbReference type="ARBA" id="ARBA00022723"/>
    </source>
</evidence>
<accession>A0A8T0I4A2</accession>
<dbReference type="InterPro" id="IPR045050">
    <property type="entry name" value="Synaptotagmin_plant"/>
</dbReference>
<dbReference type="SMART" id="SM00239">
    <property type="entry name" value="C2"/>
    <property type="match status" value="1"/>
</dbReference>
<feature type="transmembrane region" description="Helical" evidence="13">
    <location>
        <begin position="262"/>
        <end position="283"/>
    </location>
</feature>
<evidence type="ECO:0000256" key="10">
    <source>
        <dbReference type="ARBA" id="ARBA00023121"/>
    </source>
</evidence>
<feature type="compositionally biased region" description="Low complexity" evidence="12">
    <location>
        <begin position="171"/>
        <end position="183"/>
    </location>
</feature>
<evidence type="ECO:0000256" key="12">
    <source>
        <dbReference type="SAM" id="MobiDB-lite"/>
    </source>
</evidence>
<dbReference type="InterPro" id="IPR035892">
    <property type="entry name" value="C2_domain_sf"/>
</dbReference>
<comment type="similarity">
    <text evidence="2">Belongs to the synaptotagmin family.</text>
</comment>
<feature type="region of interest" description="Disordered" evidence="12">
    <location>
        <begin position="1"/>
        <end position="220"/>
    </location>
</feature>
<dbReference type="GO" id="GO:0046872">
    <property type="term" value="F:metal ion binding"/>
    <property type="evidence" value="ECO:0007669"/>
    <property type="project" value="UniProtKB-KW"/>
</dbReference>
<name>A0A8T0I4A2_CERPU</name>
<proteinExistence type="inferred from homology"/>
<dbReference type="InterPro" id="IPR031468">
    <property type="entry name" value="SMP_LBD"/>
</dbReference>
<dbReference type="AlphaFoldDB" id="A0A8T0I4A2"/>
<dbReference type="Pfam" id="PF17047">
    <property type="entry name" value="SMP_LBD"/>
    <property type="match status" value="1"/>
</dbReference>
<feature type="compositionally biased region" description="Pro residues" evidence="12">
    <location>
        <begin position="141"/>
        <end position="170"/>
    </location>
</feature>
<protein>
    <recommendedName>
        <fullName evidence="18">C2 domain-containing protein</fullName>
    </recommendedName>
</protein>
<dbReference type="GO" id="GO:0008289">
    <property type="term" value="F:lipid binding"/>
    <property type="evidence" value="ECO:0007669"/>
    <property type="project" value="UniProtKB-KW"/>
</dbReference>
<feature type="region of interest" description="Disordered" evidence="12">
    <location>
        <begin position="680"/>
        <end position="715"/>
    </location>
</feature>
<evidence type="ECO:0000256" key="9">
    <source>
        <dbReference type="ARBA" id="ARBA00023055"/>
    </source>
</evidence>
<keyword evidence="9" id="KW-0445">Lipid transport</keyword>
<dbReference type="GO" id="GO:0016020">
    <property type="term" value="C:membrane"/>
    <property type="evidence" value="ECO:0007669"/>
    <property type="project" value="UniProtKB-SubCell"/>
</dbReference>
<reference evidence="16" key="1">
    <citation type="submission" date="2020-06" db="EMBL/GenBank/DDBJ databases">
        <title>WGS assembly of Ceratodon purpureus strain R40.</title>
        <authorList>
            <person name="Carey S.B."/>
            <person name="Jenkins J."/>
            <person name="Shu S."/>
            <person name="Lovell J.T."/>
            <person name="Sreedasyam A."/>
            <person name="Maumus F."/>
            <person name="Tiley G.P."/>
            <person name="Fernandez-Pozo N."/>
            <person name="Barry K."/>
            <person name="Chen C."/>
            <person name="Wang M."/>
            <person name="Lipzen A."/>
            <person name="Daum C."/>
            <person name="Saski C.A."/>
            <person name="Payton A.C."/>
            <person name="Mcbreen J.C."/>
            <person name="Conrad R.E."/>
            <person name="Kollar L.M."/>
            <person name="Olsson S."/>
            <person name="Huttunen S."/>
            <person name="Landis J.B."/>
            <person name="Wickett N.J."/>
            <person name="Johnson M.G."/>
            <person name="Rensing S.A."/>
            <person name="Grimwood J."/>
            <person name="Schmutz J."/>
            <person name="Mcdaniel S.F."/>
        </authorList>
    </citation>
    <scope>NUCLEOTIDE SEQUENCE</scope>
    <source>
        <strain evidence="16">R40</strain>
    </source>
</reference>
<dbReference type="Proteomes" id="UP000822688">
    <property type="component" value="Chromosome 5"/>
</dbReference>
<feature type="compositionally biased region" description="Polar residues" evidence="12">
    <location>
        <begin position="1"/>
        <end position="18"/>
    </location>
</feature>
<evidence type="ECO:0000259" key="14">
    <source>
        <dbReference type="PROSITE" id="PS50004"/>
    </source>
</evidence>
<evidence type="ECO:0000256" key="6">
    <source>
        <dbReference type="ARBA" id="ARBA00022737"/>
    </source>
</evidence>
<dbReference type="Pfam" id="PF00168">
    <property type="entry name" value="C2"/>
    <property type="match status" value="1"/>
</dbReference>
<feature type="domain" description="C2" evidence="14">
    <location>
        <begin position="500"/>
        <end position="625"/>
    </location>
</feature>
<evidence type="ECO:0000313" key="16">
    <source>
        <dbReference type="EMBL" id="KAG0577877.1"/>
    </source>
</evidence>
<evidence type="ECO:0000256" key="13">
    <source>
        <dbReference type="SAM" id="Phobius"/>
    </source>
</evidence>
<dbReference type="InterPro" id="IPR000008">
    <property type="entry name" value="C2_dom"/>
</dbReference>
<dbReference type="SUPFAM" id="SSF49562">
    <property type="entry name" value="C2 domain (Calcium/lipid-binding domain, CaLB)"/>
    <property type="match status" value="1"/>
</dbReference>
<comment type="caution">
    <text evidence="16">The sequence shown here is derived from an EMBL/GenBank/DDBJ whole genome shotgun (WGS) entry which is preliminary data.</text>
</comment>
<keyword evidence="7" id="KW-0106">Calcium</keyword>
<dbReference type="Gene3D" id="2.60.40.150">
    <property type="entry name" value="C2 domain"/>
    <property type="match status" value="1"/>
</dbReference>
<comment type="subcellular location">
    <subcellularLocation>
        <location evidence="1">Membrane</location>
        <topology evidence="1">Single-pass membrane protein</topology>
    </subcellularLocation>
</comment>
<organism evidence="16 17">
    <name type="scientific">Ceratodon purpureus</name>
    <name type="common">Fire moss</name>
    <name type="synonym">Dicranum purpureum</name>
    <dbReference type="NCBI Taxonomy" id="3225"/>
    <lineage>
        <taxon>Eukaryota</taxon>
        <taxon>Viridiplantae</taxon>
        <taxon>Streptophyta</taxon>
        <taxon>Embryophyta</taxon>
        <taxon>Bryophyta</taxon>
        <taxon>Bryophytina</taxon>
        <taxon>Bryopsida</taxon>
        <taxon>Dicranidae</taxon>
        <taxon>Pseudoditrichales</taxon>
        <taxon>Ditrichaceae</taxon>
        <taxon>Ceratodon</taxon>
    </lineage>
</organism>
<evidence type="ECO:0000256" key="7">
    <source>
        <dbReference type="ARBA" id="ARBA00022837"/>
    </source>
</evidence>
<dbReference type="PROSITE" id="PS50004">
    <property type="entry name" value="C2"/>
    <property type="match status" value="1"/>
</dbReference>
<keyword evidence="6" id="KW-0677">Repeat</keyword>
<dbReference type="CDD" id="cd00030">
    <property type="entry name" value="C2"/>
    <property type="match status" value="1"/>
</dbReference>
<dbReference type="GO" id="GO:0005783">
    <property type="term" value="C:endoplasmic reticulum"/>
    <property type="evidence" value="ECO:0007669"/>
    <property type="project" value="TreeGrafter"/>
</dbReference>
<keyword evidence="4 13" id="KW-0812">Transmembrane</keyword>
<dbReference type="CDD" id="cd21677">
    <property type="entry name" value="SMP_SYT"/>
    <property type="match status" value="1"/>
</dbReference>
<evidence type="ECO:0000256" key="1">
    <source>
        <dbReference type="ARBA" id="ARBA00004167"/>
    </source>
</evidence>
<evidence type="ECO:0000259" key="15">
    <source>
        <dbReference type="PROSITE" id="PS51847"/>
    </source>
</evidence>